<comment type="similarity">
    <text evidence="1">Belongs to the peptidase S9A family.</text>
</comment>
<sequence>MTAFPDAPEPPRADRRPVQRSAHGVAWTDDYLWLRAENWEEVLRDPAALAPDIRALLEAENAYADGVLAPTKPLQETLAAEMRARLQEDDSEPPQADGPWAYFTRYRPGGQHRLVCRRPRAGGDDQTLLDGDALAGDKAFFSLEAAAHSPDHARLAWAADDLGSELLTIRVRDLAAGADLGDRVVNAGEDIVWTRDSAGFLYVELDEQHRPFRVMLHRLGTDQSEDAEIFAERDPAWFIGVGGALNGLTAMIDVHGHDGSETHVVDLADPTRPPRLVAPRRPGHFYDVLDGGDRFLIRTNRQARDFKIVEAPRDAPEEANWRDVVAHRDGCYLIDAVVLARHLALLAREDSRPRLIVIDRETGDRHDVAFDEATYALGFDTVYEFDSPGIRFAWSSMARPEEVYDYDCATRARTLVKRQVVPSGHDSGRYVTRLLFAPTADGETVPVSVLMRREVVCDGSAPLLLYGYGSYGWSVEAGFSTSRLSLVDRGFVFAIAHVRGGTEKGWRWYEEGKLARKPNTFSDFLAAARHLVAAGYTSAGRIVAQGGSAGGLLMGVVVNDAPDLFAGIVADVPFVDALATMMDETLPLTPPEWLEWGDPVRDPAAFTTIRGYSPYDNVRAQAYPPILALGGLTDPRVAYWEPAKWAAKLRATMTGGGPVLLHTDMDAGHGGKPGRFDHLTEVARNAAFALACCHRL</sequence>
<evidence type="ECO:0000256" key="3">
    <source>
        <dbReference type="ARBA" id="ARBA00022801"/>
    </source>
</evidence>
<protein>
    <submittedName>
        <fullName evidence="8">Oligopeptidase B</fullName>
    </submittedName>
</protein>
<dbReference type="OrthoDB" id="9801421at2"/>
<evidence type="ECO:0000256" key="4">
    <source>
        <dbReference type="ARBA" id="ARBA00022825"/>
    </source>
</evidence>
<reference evidence="8 9" key="1">
    <citation type="submission" date="2018-06" db="EMBL/GenBank/DDBJ databases">
        <title>Genomic Encyclopedia of Type Strains, Phase IV (KMG-IV): sequencing the most valuable type-strain genomes for metagenomic binning, comparative biology and taxonomic classification.</title>
        <authorList>
            <person name="Goeker M."/>
        </authorList>
    </citation>
    <scope>NUCLEOTIDE SEQUENCE [LARGE SCALE GENOMIC DNA]</scope>
    <source>
        <strain evidence="8 9">DSM 24875</strain>
    </source>
</reference>
<organism evidence="8 9">
    <name type="scientific">Roseiarcus fermentans</name>
    <dbReference type="NCBI Taxonomy" id="1473586"/>
    <lineage>
        <taxon>Bacteria</taxon>
        <taxon>Pseudomonadati</taxon>
        <taxon>Pseudomonadota</taxon>
        <taxon>Alphaproteobacteria</taxon>
        <taxon>Hyphomicrobiales</taxon>
        <taxon>Roseiarcaceae</taxon>
        <taxon>Roseiarcus</taxon>
    </lineage>
</organism>
<dbReference type="Pfam" id="PF02897">
    <property type="entry name" value="Peptidase_S9_N"/>
    <property type="match status" value="1"/>
</dbReference>
<name>A0A366ETP8_9HYPH</name>
<dbReference type="AlphaFoldDB" id="A0A366ETP8"/>
<dbReference type="Gene3D" id="3.40.50.1820">
    <property type="entry name" value="alpha/beta hydrolase"/>
    <property type="match status" value="1"/>
</dbReference>
<dbReference type="InterPro" id="IPR002470">
    <property type="entry name" value="Peptidase_S9A"/>
</dbReference>
<keyword evidence="3" id="KW-0378">Hydrolase</keyword>
<evidence type="ECO:0000259" key="6">
    <source>
        <dbReference type="Pfam" id="PF00326"/>
    </source>
</evidence>
<feature type="domain" description="Peptidase S9A N-terminal" evidence="7">
    <location>
        <begin position="13"/>
        <end position="418"/>
    </location>
</feature>
<proteinExistence type="inferred from homology"/>
<feature type="region of interest" description="Disordered" evidence="5">
    <location>
        <begin position="1"/>
        <end position="21"/>
    </location>
</feature>
<keyword evidence="2" id="KW-0645">Protease</keyword>
<evidence type="ECO:0000259" key="7">
    <source>
        <dbReference type="Pfam" id="PF02897"/>
    </source>
</evidence>
<evidence type="ECO:0000313" key="8">
    <source>
        <dbReference type="EMBL" id="RBP05762.1"/>
    </source>
</evidence>
<dbReference type="InterPro" id="IPR029058">
    <property type="entry name" value="AB_hydrolase_fold"/>
</dbReference>
<dbReference type="SUPFAM" id="SSF53474">
    <property type="entry name" value="alpha/beta-Hydrolases"/>
    <property type="match status" value="1"/>
</dbReference>
<dbReference type="EMBL" id="QNRK01000033">
    <property type="protein sequence ID" value="RBP05762.1"/>
    <property type="molecule type" value="Genomic_DNA"/>
</dbReference>
<feature type="domain" description="Peptidase S9 prolyl oligopeptidase catalytic" evidence="6">
    <location>
        <begin position="479"/>
        <end position="692"/>
    </location>
</feature>
<dbReference type="Pfam" id="PF00326">
    <property type="entry name" value="Peptidase_S9"/>
    <property type="match status" value="1"/>
</dbReference>
<dbReference type="Gene3D" id="2.130.10.120">
    <property type="entry name" value="Prolyl oligopeptidase, N-terminal domain"/>
    <property type="match status" value="1"/>
</dbReference>
<evidence type="ECO:0000256" key="5">
    <source>
        <dbReference type="SAM" id="MobiDB-lite"/>
    </source>
</evidence>
<dbReference type="GO" id="GO:0006508">
    <property type="term" value="P:proteolysis"/>
    <property type="evidence" value="ECO:0007669"/>
    <property type="project" value="UniProtKB-KW"/>
</dbReference>
<gene>
    <name evidence="8" type="ORF">DFR50_13327</name>
</gene>
<dbReference type="PANTHER" id="PTHR11757">
    <property type="entry name" value="PROTEASE FAMILY S9A OLIGOPEPTIDASE"/>
    <property type="match status" value="1"/>
</dbReference>
<evidence type="ECO:0000313" key="9">
    <source>
        <dbReference type="Proteomes" id="UP000253529"/>
    </source>
</evidence>
<dbReference type="SUPFAM" id="SSF50993">
    <property type="entry name" value="Peptidase/esterase 'gauge' domain"/>
    <property type="match status" value="1"/>
</dbReference>
<dbReference type="PROSITE" id="PS00708">
    <property type="entry name" value="PRO_ENDOPEP_SER"/>
    <property type="match status" value="1"/>
</dbReference>
<dbReference type="GO" id="GO:0004252">
    <property type="term" value="F:serine-type endopeptidase activity"/>
    <property type="evidence" value="ECO:0007669"/>
    <property type="project" value="InterPro"/>
</dbReference>
<dbReference type="Proteomes" id="UP000253529">
    <property type="component" value="Unassembled WGS sequence"/>
</dbReference>
<dbReference type="InterPro" id="IPR051543">
    <property type="entry name" value="Serine_Peptidase_S9A"/>
</dbReference>
<comment type="caution">
    <text evidence="8">The sequence shown here is derived from an EMBL/GenBank/DDBJ whole genome shotgun (WGS) entry which is preliminary data.</text>
</comment>
<dbReference type="RefSeq" id="WP_113891756.1">
    <property type="nucleotide sequence ID" value="NZ_QNRK01000033.1"/>
</dbReference>
<dbReference type="InterPro" id="IPR002471">
    <property type="entry name" value="Pept_S9_AS"/>
</dbReference>
<dbReference type="PRINTS" id="PR00862">
    <property type="entry name" value="PROLIGOPTASE"/>
</dbReference>
<dbReference type="PANTHER" id="PTHR11757:SF19">
    <property type="entry name" value="PROLYL ENDOPEPTIDASE-LIKE"/>
    <property type="match status" value="1"/>
</dbReference>
<keyword evidence="4" id="KW-0720">Serine protease</keyword>
<dbReference type="InterPro" id="IPR023302">
    <property type="entry name" value="Pept_S9A_N"/>
</dbReference>
<accession>A0A366ETP8</accession>
<dbReference type="InterPro" id="IPR001375">
    <property type="entry name" value="Peptidase_S9_cat"/>
</dbReference>
<keyword evidence="9" id="KW-1185">Reference proteome</keyword>
<evidence type="ECO:0000256" key="1">
    <source>
        <dbReference type="ARBA" id="ARBA00005228"/>
    </source>
</evidence>
<evidence type="ECO:0000256" key="2">
    <source>
        <dbReference type="ARBA" id="ARBA00022670"/>
    </source>
</evidence>